<dbReference type="InterPro" id="IPR027417">
    <property type="entry name" value="P-loop_NTPase"/>
</dbReference>
<dbReference type="Proteomes" id="UP000535501">
    <property type="component" value="Unassembled WGS sequence"/>
</dbReference>
<evidence type="ECO:0000256" key="1">
    <source>
        <dbReference type="RuleBase" id="RU003651"/>
    </source>
</evidence>
<evidence type="ECO:0000259" key="3">
    <source>
        <dbReference type="SMART" id="SM00382"/>
    </source>
</evidence>
<organism evidence="4 5">
    <name type="scientific">Pseudorhizobium flavum</name>
    <dbReference type="NCBI Taxonomy" id="1335061"/>
    <lineage>
        <taxon>Bacteria</taxon>
        <taxon>Pseudomonadati</taxon>
        <taxon>Pseudomonadota</taxon>
        <taxon>Alphaproteobacteria</taxon>
        <taxon>Hyphomicrobiales</taxon>
        <taxon>Rhizobiaceae</taxon>
        <taxon>Rhizobium/Agrobacterium group</taxon>
        <taxon>Pseudorhizobium</taxon>
    </lineage>
</organism>
<dbReference type="InterPro" id="IPR050168">
    <property type="entry name" value="AAA_ATPase_domain"/>
</dbReference>
<keyword evidence="1" id="KW-0067">ATP-binding</keyword>
<dbReference type="PANTHER" id="PTHR23077">
    <property type="entry name" value="AAA-FAMILY ATPASE"/>
    <property type="match status" value="1"/>
</dbReference>
<comment type="caution">
    <text evidence="4">The sequence shown here is derived from an EMBL/GenBank/DDBJ whole genome shotgun (WGS) entry which is preliminary data.</text>
</comment>
<dbReference type="Pfam" id="PF00004">
    <property type="entry name" value="AAA"/>
    <property type="match status" value="1"/>
</dbReference>
<dbReference type="EMBL" id="JACHEJ010000040">
    <property type="protein sequence ID" value="MBB6182556.1"/>
    <property type="molecule type" value="Genomic_DNA"/>
</dbReference>
<keyword evidence="1" id="KW-0547">Nucleotide-binding</keyword>
<name>A0A7X0DFW7_9HYPH</name>
<dbReference type="AlphaFoldDB" id="A0A7X0DFW7"/>
<comment type="similarity">
    <text evidence="1">Belongs to the AAA ATPase family.</text>
</comment>
<gene>
    <name evidence="4" type="ORF">HNQ75_004545</name>
</gene>
<dbReference type="InterPro" id="IPR003959">
    <property type="entry name" value="ATPase_AAA_core"/>
</dbReference>
<evidence type="ECO:0000313" key="4">
    <source>
        <dbReference type="EMBL" id="MBB6182556.1"/>
    </source>
</evidence>
<evidence type="ECO:0000313" key="5">
    <source>
        <dbReference type="Proteomes" id="UP000535501"/>
    </source>
</evidence>
<dbReference type="SMART" id="SM00382">
    <property type="entry name" value="AAA"/>
    <property type="match status" value="1"/>
</dbReference>
<dbReference type="GO" id="GO:0016887">
    <property type="term" value="F:ATP hydrolysis activity"/>
    <property type="evidence" value="ECO:0007669"/>
    <property type="project" value="InterPro"/>
</dbReference>
<dbReference type="Gene3D" id="3.40.50.300">
    <property type="entry name" value="P-loop containing nucleotide triphosphate hydrolases"/>
    <property type="match status" value="1"/>
</dbReference>
<sequence>MVKALIEEGFDVGTAEEFAADETAPTKTDGEEKRVKPRAPSAPLLARPLLDHLKQAAWPLPVMDVAVVTLLAEALRAPGCSEEMLFTALKSSAPLICLRLPMRESEAVVKQLLQQGTILPHPIHLVDGLHYSFNDRWSPDDGAPLCSTVLSYPLTQLLAVSAERLRRTLAKATRAGAPILVLTETESLWPRRVVSSADIVLDAPRLDNRMLAEIIETCLGIPIESTLNGLATRTIKTGNLGLDDLALSIRPDRFFDDVLDRLEQLSRDNLMIDGDDETEEETSARTRKEAKDEPEEKTETTSRSTSSERSRGKGGKQHHVELILPQRVRKKRGSQPPLLLETLAGYGEARLWALELKADLKLWKRKKIRWSDMSTKLLLSGPPGTGKTTFAKALCNSLEIPLIATSVAEWLEPGYLGDVLRRMTAVFEAAQARQPVIMLIDEIDGIGRRDAGGGRNYDEYWVSLVNRLLELLDGALKSEGVIIIGATNRPDVIDPALRRSGRLETHINIEPPDLDALEGILAHHLGPDLRRVTANAAQAKALPADPQEPAHG</sequence>
<dbReference type="InterPro" id="IPR003960">
    <property type="entry name" value="ATPase_AAA_CS"/>
</dbReference>
<accession>A0A7X0DFW7</accession>
<keyword evidence="5" id="KW-1185">Reference proteome</keyword>
<proteinExistence type="inferred from homology"/>
<dbReference type="InterPro" id="IPR003593">
    <property type="entry name" value="AAA+_ATPase"/>
</dbReference>
<feature type="region of interest" description="Disordered" evidence="2">
    <location>
        <begin position="270"/>
        <end position="327"/>
    </location>
</feature>
<feature type="region of interest" description="Disordered" evidence="2">
    <location>
        <begin position="16"/>
        <end position="38"/>
    </location>
</feature>
<evidence type="ECO:0000256" key="2">
    <source>
        <dbReference type="SAM" id="MobiDB-lite"/>
    </source>
</evidence>
<dbReference type="CDD" id="cd19481">
    <property type="entry name" value="RecA-like_protease"/>
    <property type="match status" value="1"/>
</dbReference>
<dbReference type="PANTHER" id="PTHR23077:SF117">
    <property type="entry name" value="AAA+ ATPASE DOMAIN-CONTAINING PROTEIN"/>
    <property type="match status" value="1"/>
</dbReference>
<dbReference type="GO" id="GO:0005524">
    <property type="term" value="F:ATP binding"/>
    <property type="evidence" value="ECO:0007669"/>
    <property type="project" value="UniProtKB-KW"/>
</dbReference>
<dbReference type="PROSITE" id="PS00674">
    <property type="entry name" value="AAA"/>
    <property type="match status" value="1"/>
</dbReference>
<reference evidence="4 5" key="1">
    <citation type="submission" date="2020-08" db="EMBL/GenBank/DDBJ databases">
        <title>Genomic Encyclopedia of Type Strains, Phase IV (KMG-IV): sequencing the most valuable type-strain genomes for metagenomic binning, comparative biology and taxonomic classification.</title>
        <authorList>
            <person name="Goeker M."/>
        </authorList>
    </citation>
    <scope>NUCLEOTIDE SEQUENCE [LARGE SCALE GENOMIC DNA]</scope>
    <source>
        <strain evidence="4 5">DSM 102134</strain>
    </source>
</reference>
<feature type="domain" description="AAA+ ATPase" evidence="3">
    <location>
        <begin position="373"/>
        <end position="513"/>
    </location>
</feature>
<dbReference type="SUPFAM" id="SSF52540">
    <property type="entry name" value="P-loop containing nucleoside triphosphate hydrolases"/>
    <property type="match status" value="1"/>
</dbReference>
<protein>
    <recommendedName>
        <fullName evidence="3">AAA+ ATPase domain-containing protein</fullName>
    </recommendedName>
</protein>
<feature type="compositionally biased region" description="Basic and acidic residues" evidence="2">
    <location>
        <begin position="282"/>
        <end position="291"/>
    </location>
</feature>